<dbReference type="Gene3D" id="3.30.420.150">
    <property type="entry name" value="Exopolyphosphatase. Domain 2"/>
    <property type="match status" value="1"/>
</dbReference>
<dbReference type="PANTHER" id="PTHR11782:SF33">
    <property type="entry name" value="ECTONUCLEOSIDE TRIPHOSPHATE DIPHOSPHOHYDROLASE 2"/>
    <property type="match status" value="1"/>
</dbReference>
<keyword evidence="9" id="KW-1185">Reference proteome</keyword>
<feature type="active site" description="Proton acceptor" evidence="5">
    <location>
        <position position="165"/>
    </location>
</feature>
<evidence type="ECO:0000313" key="10">
    <source>
        <dbReference type="RefSeq" id="XP_021117291.1"/>
    </source>
</evidence>
<evidence type="ECO:0000256" key="7">
    <source>
        <dbReference type="SAM" id="Phobius"/>
    </source>
</evidence>
<comment type="similarity">
    <text evidence="3 6">Belongs to the GDA1/CD39 NTPase family.</text>
</comment>
<keyword evidence="7" id="KW-0812">Transmembrane</keyword>
<keyword evidence="4 6" id="KW-0378">Hydrolase</keyword>
<feature type="signal peptide" evidence="8">
    <location>
        <begin position="1"/>
        <end position="20"/>
    </location>
</feature>
<name>A0AAX6TA39_HETGA</name>
<comment type="cofactor">
    <cofactor evidence="1">
        <name>Ca(2+)</name>
        <dbReference type="ChEBI" id="CHEBI:29108"/>
    </cofactor>
</comment>
<reference evidence="10" key="1">
    <citation type="submission" date="2025-08" db="UniProtKB">
        <authorList>
            <consortium name="RefSeq"/>
        </authorList>
    </citation>
    <scope>IDENTIFICATION</scope>
</reference>
<dbReference type="GO" id="GO:0017111">
    <property type="term" value="F:ribonucleoside triphosphate phosphatase activity"/>
    <property type="evidence" value="ECO:0007669"/>
    <property type="project" value="TreeGrafter"/>
</dbReference>
<dbReference type="Proteomes" id="UP000694906">
    <property type="component" value="Unplaced"/>
</dbReference>
<organism evidence="9 10">
    <name type="scientific">Heterocephalus glaber</name>
    <name type="common">Naked mole rat</name>
    <dbReference type="NCBI Taxonomy" id="10181"/>
    <lineage>
        <taxon>Eukaryota</taxon>
        <taxon>Metazoa</taxon>
        <taxon>Chordata</taxon>
        <taxon>Craniata</taxon>
        <taxon>Vertebrata</taxon>
        <taxon>Euteleostomi</taxon>
        <taxon>Mammalia</taxon>
        <taxon>Eutheria</taxon>
        <taxon>Euarchontoglires</taxon>
        <taxon>Glires</taxon>
        <taxon>Rodentia</taxon>
        <taxon>Hystricomorpha</taxon>
        <taxon>Bathyergidae</taxon>
        <taxon>Heterocephalus</taxon>
    </lineage>
</organism>
<evidence type="ECO:0000256" key="8">
    <source>
        <dbReference type="SAM" id="SignalP"/>
    </source>
</evidence>
<accession>A0AAX6TA39</accession>
<evidence type="ECO:0000256" key="5">
    <source>
        <dbReference type="PIRSR" id="PIRSR600407-1"/>
    </source>
</evidence>
<dbReference type="AlphaFoldDB" id="A0AAX6TA39"/>
<dbReference type="Pfam" id="PF01150">
    <property type="entry name" value="GDA1_CD39"/>
    <property type="match status" value="2"/>
</dbReference>
<dbReference type="RefSeq" id="XP_021117291.1">
    <property type="nucleotide sequence ID" value="XM_021261632.1"/>
</dbReference>
<dbReference type="GeneID" id="101726023"/>
<dbReference type="GO" id="GO:0004382">
    <property type="term" value="F:GDP phosphatase activity"/>
    <property type="evidence" value="ECO:0007669"/>
    <property type="project" value="TreeGrafter"/>
</dbReference>
<evidence type="ECO:0000256" key="2">
    <source>
        <dbReference type="ARBA" id="ARBA00001946"/>
    </source>
</evidence>
<gene>
    <name evidence="10" type="primary">Entpd2</name>
</gene>
<dbReference type="PROSITE" id="PS01238">
    <property type="entry name" value="GDA1_CD39_NTPASE"/>
    <property type="match status" value="1"/>
</dbReference>
<dbReference type="CTD" id="954"/>
<dbReference type="GO" id="GO:0005886">
    <property type="term" value="C:plasma membrane"/>
    <property type="evidence" value="ECO:0007669"/>
    <property type="project" value="TreeGrafter"/>
</dbReference>
<dbReference type="GO" id="GO:0009134">
    <property type="term" value="P:nucleoside diphosphate catabolic process"/>
    <property type="evidence" value="ECO:0007669"/>
    <property type="project" value="TreeGrafter"/>
</dbReference>
<evidence type="ECO:0000256" key="1">
    <source>
        <dbReference type="ARBA" id="ARBA00001913"/>
    </source>
</evidence>
<keyword evidence="8" id="KW-0732">Signal</keyword>
<keyword evidence="7" id="KW-1133">Transmembrane helix</keyword>
<evidence type="ECO:0000256" key="3">
    <source>
        <dbReference type="ARBA" id="ARBA00009283"/>
    </source>
</evidence>
<dbReference type="InterPro" id="IPR000407">
    <property type="entry name" value="GDA1_CD39_NTPase"/>
</dbReference>
<sequence>MAGKALSLLPPLLLATAGLAGLLLLCVPTRDVQEPPALKYGIVLDAGSSHTSMFIYKWPADKENDTGIVGQHSSCDVQGGGISSYADDPSKAGRSLVECLEQALRDVPTERHAATPLYLGATAGMRLLNLTRPEASASVLAAVTQTLTQYPFDFRGARILSGQDEGVFGWVTANYLLENFIKCSFNGVFQPPLSGSFIAFSAFYYTVDFLRTVMGLPTATLKQLDAAAVTTCNQTWAQLQARAPEQKARLADYCAGAMFVQQLLSRGYGFDERKFSGVAFQRKAADSAVGWALGYMLNLTNLIPADPPGLRKGTAFSSWVVLLLLFAALLLAALVLLLRRVRSTKAQNVI</sequence>
<evidence type="ECO:0000256" key="6">
    <source>
        <dbReference type="RuleBase" id="RU003833"/>
    </source>
</evidence>
<comment type="cofactor">
    <cofactor evidence="2">
        <name>Mg(2+)</name>
        <dbReference type="ChEBI" id="CHEBI:18420"/>
    </cofactor>
</comment>
<dbReference type="FunFam" id="3.30.420.40:FF:000068">
    <property type="entry name" value="Ectonucleoside triphosphate diphosphohydrolase 1"/>
    <property type="match status" value="1"/>
</dbReference>
<dbReference type="GO" id="GO:0045134">
    <property type="term" value="F:UDP phosphatase activity"/>
    <property type="evidence" value="ECO:0007669"/>
    <property type="project" value="TreeGrafter"/>
</dbReference>
<feature type="transmembrane region" description="Helical" evidence="7">
    <location>
        <begin position="316"/>
        <end position="338"/>
    </location>
</feature>
<feature type="chain" id="PRO_5043724681" evidence="8">
    <location>
        <begin position="21"/>
        <end position="350"/>
    </location>
</feature>
<dbReference type="PANTHER" id="PTHR11782">
    <property type="entry name" value="ADENOSINE/GUANOSINE DIPHOSPHATASE"/>
    <property type="match status" value="1"/>
</dbReference>
<dbReference type="Gene3D" id="3.30.420.40">
    <property type="match status" value="1"/>
</dbReference>
<keyword evidence="7" id="KW-0472">Membrane</keyword>
<evidence type="ECO:0000256" key="4">
    <source>
        <dbReference type="ARBA" id="ARBA00022801"/>
    </source>
</evidence>
<protein>
    <submittedName>
        <fullName evidence="10">Ectonucleoside triphosphate diphosphohydrolase 2 isoform X3</fullName>
    </submittedName>
</protein>
<evidence type="ECO:0000313" key="9">
    <source>
        <dbReference type="Proteomes" id="UP000694906"/>
    </source>
</evidence>
<proteinExistence type="inferred from homology"/>